<dbReference type="RefSeq" id="WP_119783829.1">
    <property type="nucleotide sequence ID" value="NZ_QYUQ01000002.1"/>
</dbReference>
<accession>A0A3A3FYD1</accession>
<keyword evidence="3" id="KW-1185">Reference proteome</keyword>
<sequence length="176" mass="19329">MATPPVQAAARKLENPQQRAPFPSRDLAIFLATAVILVTMVTASIALRRLLRGLELPEETAELQEEDLARRHAASAAIAAIERAQQRLPHDAASADIHTQAAARVIGLYQRRVAGSGGEREAAQLHKADQAERALRLAGLGAEREEIFNLARQSRISDATSRKLVREIDLVESRYR</sequence>
<evidence type="ECO:0000313" key="2">
    <source>
        <dbReference type="EMBL" id="RJG00375.1"/>
    </source>
</evidence>
<evidence type="ECO:0000256" key="1">
    <source>
        <dbReference type="SAM" id="Phobius"/>
    </source>
</evidence>
<protein>
    <submittedName>
        <fullName evidence="2">Uncharacterized protein</fullName>
    </submittedName>
</protein>
<dbReference type="AlphaFoldDB" id="A0A3A3FYD1"/>
<dbReference type="EMBL" id="QYUQ01000002">
    <property type="protein sequence ID" value="RJG00375.1"/>
    <property type="molecule type" value="Genomic_DNA"/>
</dbReference>
<comment type="caution">
    <text evidence="2">The sequence shown here is derived from an EMBL/GenBank/DDBJ whole genome shotgun (WGS) entry which is preliminary data.</text>
</comment>
<gene>
    <name evidence="2" type="ORF">D3878_01270</name>
</gene>
<evidence type="ECO:0000313" key="3">
    <source>
        <dbReference type="Proteomes" id="UP000266327"/>
    </source>
</evidence>
<name>A0A3A3FYD1_9BURK</name>
<dbReference type="OrthoDB" id="9809206at2"/>
<keyword evidence="1" id="KW-0812">Transmembrane</keyword>
<dbReference type="Proteomes" id="UP000266327">
    <property type="component" value="Unassembled WGS sequence"/>
</dbReference>
<keyword evidence="1" id="KW-1133">Transmembrane helix</keyword>
<organism evidence="2 3">
    <name type="scientific">Noviherbaspirillum sedimenti</name>
    <dbReference type="NCBI Taxonomy" id="2320865"/>
    <lineage>
        <taxon>Bacteria</taxon>
        <taxon>Pseudomonadati</taxon>
        <taxon>Pseudomonadota</taxon>
        <taxon>Betaproteobacteria</taxon>
        <taxon>Burkholderiales</taxon>
        <taxon>Oxalobacteraceae</taxon>
        <taxon>Noviherbaspirillum</taxon>
    </lineage>
</organism>
<keyword evidence="1" id="KW-0472">Membrane</keyword>
<feature type="transmembrane region" description="Helical" evidence="1">
    <location>
        <begin position="27"/>
        <end position="47"/>
    </location>
</feature>
<reference evidence="3" key="1">
    <citation type="submission" date="2018-09" db="EMBL/GenBank/DDBJ databases">
        <authorList>
            <person name="Zhu H."/>
        </authorList>
    </citation>
    <scope>NUCLEOTIDE SEQUENCE [LARGE SCALE GENOMIC DNA]</scope>
    <source>
        <strain evidence="3">K1S02-23</strain>
    </source>
</reference>
<proteinExistence type="predicted"/>